<dbReference type="AlphaFoldDB" id="A0A7W9FPV1"/>
<feature type="transmembrane region" description="Helical" evidence="11">
    <location>
        <begin position="6"/>
        <end position="23"/>
    </location>
</feature>
<protein>
    <recommendedName>
        <fullName evidence="9">Sec-independent protein translocase protein TatB</fullName>
    </recommendedName>
</protein>
<dbReference type="NCBIfam" id="TIGR01410">
    <property type="entry name" value="tatB"/>
    <property type="match status" value="1"/>
</dbReference>
<evidence type="ECO:0000256" key="3">
    <source>
        <dbReference type="ARBA" id="ARBA00022475"/>
    </source>
</evidence>
<dbReference type="PRINTS" id="PR01506">
    <property type="entry name" value="TATBPROTEIN"/>
</dbReference>
<evidence type="ECO:0000256" key="4">
    <source>
        <dbReference type="ARBA" id="ARBA00022692"/>
    </source>
</evidence>
<dbReference type="InterPro" id="IPR018448">
    <property type="entry name" value="TatB"/>
</dbReference>
<comment type="similarity">
    <text evidence="9">Belongs to the TatB family.</text>
</comment>
<keyword evidence="4 9" id="KW-0812">Transmembrane</keyword>
<gene>
    <name evidence="9" type="primary">tatB</name>
    <name evidence="12" type="ORF">GGQ63_003678</name>
</gene>
<dbReference type="HAMAP" id="MF_00237">
    <property type="entry name" value="TatB"/>
    <property type="match status" value="1"/>
</dbReference>
<dbReference type="PANTHER" id="PTHR33162:SF1">
    <property type="entry name" value="SEC-INDEPENDENT PROTEIN TRANSLOCASE PROTEIN TATA, CHLOROPLASTIC"/>
    <property type="match status" value="1"/>
</dbReference>
<keyword evidence="8 9" id="KW-0472">Membrane</keyword>
<dbReference type="EMBL" id="JACHOO010000009">
    <property type="protein sequence ID" value="MBB5754590.1"/>
    <property type="molecule type" value="Genomic_DNA"/>
</dbReference>
<keyword evidence="13" id="KW-1185">Reference proteome</keyword>
<dbReference type="GO" id="GO:0043953">
    <property type="term" value="P:protein transport by the Tat complex"/>
    <property type="evidence" value="ECO:0007669"/>
    <property type="project" value="UniProtKB-UniRule"/>
</dbReference>
<dbReference type="Proteomes" id="UP000523821">
    <property type="component" value="Unassembled WGS sequence"/>
</dbReference>
<name>A0A7W9FPV1_9HYPH</name>
<feature type="compositionally biased region" description="Low complexity" evidence="10">
    <location>
        <begin position="108"/>
        <end position="127"/>
    </location>
</feature>
<evidence type="ECO:0000256" key="6">
    <source>
        <dbReference type="ARBA" id="ARBA00022989"/>
    </source>
</evidence>
<evidence type="ECO:0000256" key="8">
    <source>
        <dbReference type="ARBA" id="ARBA00023136"/>
    </source>
</evidence>
<evidence type="ECO:0000256" key="1">
    <source>
        <dbReference type="ARBA" id="ARBA00004167"/>
    </source>
</evidence>
<comment type="function">
    <text evidence="9">Part of the twin-arginine translocation (Tat) system that transports large folded proteins containing a characteristic twin-arginine motif in their signal peptide across membranes. Together with TatC, TatB is part of a receptor directly interacting with Tat signal peptides. TatB may form an oligomeric binding site that transiently accommodates folded Tat precursor proteins before their translocation.</text>
</comment>
<comment type="caution">
    <text evidence="12">The sequence shown here is derived from an EMBL/GenBank/DDBJ whole genome shotgun (WGS) entry which is preliminary data.</text>
</comment>
<evidence type="ECO:0000256" key="7">
    <source>
        <dbReference type="ARBA" id="ARBA00023010"/>
    </source>
</evidence>
<dbReference type="InterPro" id="IPR003369">
    <property type="entry name" value="TatA/B/E"/>
</dbReference>
<evidence type="ECO:0000256" key="5">
    <source>
        <dbReference type="ARBA" id="ARBA00022927"/>
    </source>
</evidence>
<keyword evidence="7 9" id="KW-0811">Translocation</keyword>
<feature type="region of interest" description="Disordered" evidence="10">
    <location>
        <begin position="92"/>
        <end position="146"/>
    </location>
</feature>
<evidence type="ECO:0000256" key="10">
    <source>
        <dbReference type="SAM" id="MobiDB-lite"/>
    </source>
</evidence>
<proteinExistence type="inferred from homology"/>
<dbReference type="Pfam" id="PF02416">
    <property type="entry name" value="TatA_B_E"/>
    <property type="match status" value="1"/>
</dbReference>
<evidence type="ECO:0000256" key="2">
    <source>
        <dbReference type="ARBA" id="ARBA00022448"/>
    </source>
</evidence>
<organism evidence="12 13">
    <name type="scientific">Prosthecomicrobium pneumaticum</name>
    <dbReference type="NCBI Taxonomy" id="81895"/>
    <lineage>
        <taxon>Bacteria</taxon>
        <taxon>Pseudomonadati</taxon>
        <taxon>Pseudomonadota</taxon>
        <taxon>Alphaproteobacteria</taxon>
        <taxon>Hyphomicrobiales</taxon>
        <taxon>Kaistiaceae</taxon>
        <taxon>Prosthecomicrobium</taxon>
    </lineage>
</organism>
<keyword evidence="6 9" id="KW-1133">Transmembrane helix</keyword>
<comment type="subcellular location">
    <subcellularLocation>
        <location evidence="9">Cell membrane</location>
        <topology evidence="9">Single-pass membrane protein</topology>
    </subcellularLocation>
    <subcellularLocation>
        <location evidence="1">Membrane</location>
        <topology evidence="1">Single-pass membrane protein</topology>
    </subcellularLocation>
</comment>
<reference evidence="12 13" key="1">
    <citation type="submission" date="2020-08" db="EMBL/GenBank/DDBJ databases">
        <title>Genomic Encyclopedia of Type Strains, Phase IV (KMG-IV): sequencing the most valuable type-strain genomes for metagenomic binning, comparative biology and taxonomic classification.</title>
        <authorList>
            <person name="Goeker M."/>
        </authorList>
    </citation>
    <scope>NUCLEOTIDE SEQUENCE [LARGE SCALE GENOMIC DNA]</scope>
    <source>
        <strain evidence="12 13">DSM 16268</strain>
    </source>
</reference>
<evidence type="ECO:0000256" key="11">
    <source>
        <dbReference type="SAM" id="Phobius"/>
    </source>
</evidence>
<dbReference type="RefSeq" id="WP_246429868.1">
    <property type="nucleotide sequence ID" value="NZ_JACHOO010000009.1"/>
</dbReference>
<comment type="subunit">
    <text evidence="9">The Tat system comprises two distinct complexes: a TatABC complex, containing multiple copies of TatA, TatB and TatC subunits, and a separate TatA complex, containing only TatA subunits. Substrates initially bind to the TatABC complex, which probably triggers association of the separate TatA complex to form the active translocon.</text>
</comment>
<keyword evidence="2 9" id="KW-0813">Transport</keyword>
<dbReference type="GO" id="GO:0008320">
    <property type="term" value="F:protein transmembrane transporter activity"/>
    <property type="evidence" value="ECO:0007669"/>
    <property type="project" value="UniProtKB-UniRule"/>
</dbReference>
<keyword evidence="3 9" id="KW-1003">Cell membrane</keyword>
<dbReference type="GO" id="GO:0033281">
    <property type="term" value="C:TAT protein transport complex"/>
    <property type="evidence" value="ECO:0007669"/>
    <property type="project" value="UniProtKB-UniRule"/>
</dbReference>
<feature type="compositionally biased region" description="Pro residues" evidence="10">
    <location>
        <begin position="95"/>
        <end position="107"/>
    </location>
</feature>
<keyword evidence="5 9" id="KW-0653">Protein transport</keyword>
<evidence type="ECO:0000313" key="13">
    <source>
        <dbReference type="Proteomes" id="UP000523821"/>
    </source>
</evidence>
<sequence>MLFDIGWSEMLVIAVVAIVVVGPKDLPRMLRAFGNSVGKMRRMAGEFQKQFNEALREAELEDVKKSIDEVRGLNPMQGIRNSILSVEDAVKAPPVAKPAPEPVPPPATTAAQPDPDAPPAVAAPAKPIALVNEPPKAVEPVERTGT</sequence>
<accession>A0A7W9FPV1</accession>
<dbReference type="Gene3D" id="1.20.5.3310">
    <property type="match status" value="1"/>
</dbReference>
<dbReference type="PANTHER" id="PTHR33162">
    <property type="entry name" value="SEC-INDEPENDENT PROTEIN TRANSLOCASE PROTEIN TATA, CHLOROPLASTIC"/>
    <property type="match status" value="1"/>
</dbReference>
<evidence type="ECO:0000256" key="9">
    <source>
        <dbReference type="HAMAP-Rule" id="MF_00237"/>
    </source>
</evidence>
<evidence type="ECO:0000313" key="12">
    <source>
        <dbReference type="EMBL" id="MBB5754590.1"/>
    </source>
</evidence>